<keyword evidence="3" id="KW-1185">Reference proteome</keyword>
<gene>
    <name evidence="2" type="ORF">SLEP1_g7070</name>
</gene>
<name>A0AAV5I693_9ROSI</name>
<feature type="compositionally biased region" description="Polar residues" evidence="1">
    <location>
        <begin position="69"/>
        <end position="79"/>
    </location>
</feature>
<dbReference type="Proteomes" id="UP001054252">
    <property type="component" value="Unassembled WGS sequence"/>
</dbReference>
<evidence type="ECO:0000256" key="1">
    <source>
        <dbReference type="SAM" id="MobiDB-lite"/>
    </source>
</evidence>
<protein>
    <submittedName>
        <fullName evidence="2">Uncharacterized protein</fullName>
    </submittedName>
</protein>
<accession>A0AAV5I693</accession>
<sequence length="79" mass="8453">MKQSGRLLLNRLCLQMEPAIFSSLYQNEASLSKGLKPESLVFCCNNDSSTTAKSASLCPNNKASKETPCATTPTPTGKV</sequence>
<feature type="region of interest" description="Disordered" evidence="1">
    <location>
        <begin position="49"/>
        <end position="79"/>
    </location>
</feature>
<proteinExistence type="predicted"/>
<reference evidence="2 3" key="1">
    <citation type="journal article" date="2021" name="Commun. Biol.">
        <title>The genome of Shorea leprosula (Dipterocarpaceae) highlights the ecological relevance of drought in aseasonal tropical rainforests.</title>
        <authorList>
            <person name="Ng K.K.S."/>
            <person name="Kobayashi M.J."/>
            <person name="Fawcett J.A."/>
            <person name="Hatakeyama M."/>
            <person name="Paape T."/>
            <person name="Ng C.H."/>
            <person name="Ang C.C."/>
            <person name="Tnah L.H."/>
            <person name="Lee C.T."/>
            <person name="Nishiyama T."/>
            <person name="Sese J."/>
            <person name="O'Brien M.J."/>
            <person name="Copetti D."/>
            <person name="Mohd Noor M.I."/>
            <person name="Ong R.C."/>
            <person name="Putra M."/>
            <person name="Sireger I.Z."/>
            <person name="Indrioko S."/>
            <person name="Kosugi Y."/>
            <person name="Izuno A."/>
            <person name="Isagi Y."/>
            <person name="Lee S.L."/>
            <person name="Shimizu K.K."/>
        </authorList>
    </citation>
    <scope>NUCLEOTIDE SEQUENCE [LARGE SCALE GENOMIC DNA]</scope>
    <source>
        <strain evidence="2">214</strain>
    </source>
</reference>
<dbReference type="EMBL" id="BPVZ01000007">
    <property type="protein sequence ID" value="GKU93478.1"/>
    <property type="molecule type" value="Genomic_DNA"/>
</dbReference>
<evidence type="ECO:0000313" key="2">
    <source>
        <dbReference type="EMBL" id="GKU93478.1"/>
    </source>
</evidence>
<feature type="compositionally biased region" description="Polar residues" evidence="1">
    <location>
        <begin position="49"/>
        <end position="62"/>
    </location>
</feature>
<organism evidence="2 3">
    <name type="scientific">Rubroshorea leprosula</name>
    <dbReference type="NCBI Taxonomy" id="152421"/>
    <lineage>
        <taxon>Eukaryota</taxon>
        <taxon>Viridiplantae</taxon>
        <taxon>Streptophyta</taxon>
        <taxon>Embryophyta</taxon>
        <taxon>Tracheophyta</taxon>
        <taxon>Spermatophyta</taxon>
        <taxon>Magnoliopsida</taxon>
        <taxon>eudicotyledons</taxon>
        <taxon>Gunneridae</taxon>
        <taxon>Pentapetalae</taxon>
        <taxon>rosids</taxon>
        <taxon>malvids</taxon>
        <taxon>Malvales</taxon>
        <taxon>Dipterocarpaceae</taxon>
        <taxon>Rubroshorea</taxon>
    </lineage>
</organism>
<dbReference type="AlphaFoldDB" id="A0AAV5I693"/>
<evidence type="ECO:0000313" key="3">
    <source>
        <dbReference type="Proteomes" id="UP001054252"/>
    </source>
</evidence>
<comment type="caution">
    <text evidence="2">The sequence shown here is derived from an EMBL/GenBank/DDBJ whole genome shotgun (WGS) entry which is preliminary data.</text>
</comment>